<proteinExistence type="predicted"/>
<name>A0A0A8ZNF2_ARUDO</name>
<accession>A0A0A8ZNF2</accession>
<reference evidence="1" key="1">
    <citation type="submission" date="2014-09" db="EMBL/GenBank/DDBJ databases">
        <authorList>
            <person name="Magalhaes I.L.F."/>
            <person name="Oliveira U."/>
            <person name="Santos F.R."/>
            <person name="Vidigal T.H.D.A."/>
            <person name="Brescovit A.D."/>
            <person name="Santos A.J."/>
        </authorList>
    </citation>
    <scope>NUCLEOTIDE SEQUENCE</scope>
    <source>
        <tissue evidence="1">Shoot tissue taken approximately 20 cm above the soil surface</tissue>
    </source>
</reference>
<organism evidence="1">
    <name type="scientific">Arundo donax</name>
    <name type="common">Giant reed</name>
    <name type="synonym">Donax arundinaceus</name>
    <dbReference type="NCBI Taxonomy" id="35708"/>
    <lineage>
        <taxon>Eukaryota</taxon>
        <taxon>Viridiplantae</taxon>
        <taxon>Streptophyta</taxon>
        <taxon>Embryophyta</taxon>
        <taxon>Tracheophyta</taxon>
        <taxon>Spermatophyta</taxon>
        <taxon>Magnoliopsida</taxon>
        <taxon>Liliopsida</taxon>
        <taxon>Poales</taxon>
        <taxon>Poaceae</taxon>
        <taxon>PACMAD clade</taxon>
        <taxon>Arundinoideae</taxon>
        <taxon>Arundineae</taxon>
        <taxon>Arundo</taxon>
    </lineage>
</organism>
<evidence type="ECO:0000313" key="1">
    <source>
        <dbReference type="EMBL" id="JAD36377.1"/>
    </source>
</evidence>
<dbReference type="AlphaFoldDB" id="A0A0A8ZNF2"/>
<sequence>MNLATYLIQRILWSLILSCHKNKHLQSSKISKNERPEAGQPS</sequence>
<dbReference type="EMBL" id="GBRH01261518">
    <property type="protein sequence ID" value="JAD36377.1"/>
    <property type="molecule type" value="Transcribed_RNA"/>
</dbReference>
<reference evidence="1" key="2">
    <citation type="journal article" date="2015" name="Data Brief">
        <title>Shoot transcriptome of the giant reed, Arundo donax.</title>
        <authorList>
            <person name="Barrero R.A."/>
            <person name="Guerrero F.D."/>
            <person name="Moolhuijzen P."/>
            <person name="Goolsby J.A."/>
            <person name="Tidwell J."/>
            <person name="Bellgard S.E."/>
            <person name="Bellgard M.I."/>
        </authorList>
    </citation>
    <scope>NUCLEOTIDE SEQUENCE</scope>
    <source>
        <tissue evidence="1">Shoot tissue taken approximately 20 cm above the soil surface</tissue>
    </source>
</reference>
<protein>
    <submittedName>
        <fullName evidence="1">Uncharacterized protein</fullName>
    </submittedName>
</protein>